<feature type="region of interest" description="Disordered" evidence="1">
    <location>
        <begin position="52"/>
        <end position="113"/>
    </location>
</feature>
<evidence type="ECO:0000256" key="1">
    <source>
        <dbReference type="SAM" id="MobiDB-lite"/>
    </source>
</evidence>
<accession>A0A8J7GDN2</accession>
<keyword evidence="4" id="KW-1185">Reference proteome</keyword>
<evidence type="ECO:0000256" key="2">
    <source>
        <dbReference type="SAM" id="Phobius"/>
    </source>
</evidence>
<proteinExistence type="predicted"/>
<dbReference type="SUPFAM" id="SSF51126">
    <property type="entry name" value="Pectin lyase-like"/>
    <property type="match status" value="1"/>
</dbReference>
<keyword evidence="2" id="KW-0472">Membrane</keyword>
<sequence>MIIVGGGRMSGTEGRPGLHRRRPARAWWIGLGGAGAAVVTVAAVLFATAGSTPPDAAARSTGPASLSASPGPTASAPAPTAAPATPSASPPAGATAMRARPNDGSGYWPDFSNTGYPRTPANAGGLGKVGYPGHLTDYTTGMSATRPLRVEYPDNSVVAFQRFLSLKVSIYGDNLTFVGCLFEGADPNDNLVQIYSEHTITFRYSTFKPSAYATPPGNDGTVSSAHAPPGTPFDKSWQLVTTMKEAVAVMDHNDIWGNAGLEMVTGFAGRPSRWTNNYIHDLADTARDVYHHDGIGPQSEGNGGPMVIDHNTIASLGNTNGLALQGDGVYDRIAFTNNYVSGWGYAVSIGVKDNATNITVTGNVFSAELSQLYGFLYGDIWGGRQRGSTWRDNRLQVRAGDGNKRYAPADDGRFLWPSGGGAHATDYTG</sequence>
<organism evidence="3 4">
    <name type="scientific">Longispora fulva</name>
    <dbReference type="NCBI Taxonomy" id="619741"/>
    <lineage>
        <taxon>Bacteria</taxon>
        <taxon>Bacillati</taxon>
        <taxon>Actinomycetota</taxon>
        <taxon>Actinomycetes</taxon>
        <taxon>Micromonosporales</taxon>
        <taxon>Micromonosporaceae</taxon>
        <taxon>Longispora</taxon>
    </lineage>
</organism>
<dbReference type="RefSeq" id="WP_197002800.1">
    <property type="nucleotide sequence ID" value="NZ_BONS01000002.1"/>
</dbReference>
<gene>
    <name evidence="3" type="ORF">IW245_001925</name>
</gene>
<feature type="transmembrane region" description="Helical" evidence="2">
    <location>
        <begin position="26"/>
        <end position="47"/>
    </location>
</feature>
<protein>
    <recommendedName>
        <fullName evidence="5">Right handed beta helix domain-containing protein</fullName>
    </recommendedName>
</protein>
<dbReference type="AlphaFoldDB" id="A0A8J7GDN2"/>
<keyword evidence="2" id="KW-1133">Transmembrane helix</keyword>
<evidence type="ECO:0000313" key="4">
    <source>
        <dbReference type="Proteomes" id="UP000622552"/>
    </source>
</evidence>
<comment type="caution">
    <text evidence="3">The sequence shown here is derived from an EMBL/GenBank/DDBJ whole genome shotgun (WGS) entry which is preliminary data.</text>
</comment>
<dbReference type="Proteomes" id="UP000622552">
    <property type="component" value="Unassembled WGS sequence"/>
</dbReference>
<keyword evidence="2" id="KW-0812">Transmembrane</keyword>
<dbReference type="EMBL" id="JADOUF010000001">
    <property type="protein sequence ID" value="MBG6135731.1"/>
    <property type="molecule type" value="Genomic_DNA"/>
</dbReference>
<dbReference type="InterPro" id="IPR011050">
    <property type="entry name" value="Pectin_lyase_fold/virulence"/>
</dbReference>
<evidence type="ECO:0008006" key="5">
    <source>
        <dbReference type="Google" id="ProtNLM"/>
    </source>
</evidence>
<feature type="compositionally biased region" description="Low complexity" evidence="1">
    <location>
        <begin position="60"/>
        <end position="96"/>
    </location>
</feature>
<reference evidence="3" key="1">
    <citation type="submission" date="2020-11" db="EMBL/GenBank/DDBJ databases">
        <title>Sequencing the genomes of 1000 actinobacteria strains.</title>
        <authorList>
            <person name="Klenk H.-P."/>
        </authorList>
    </citation>
    <scope>NUCLEOTIDE SEQUENCE</scope>
    <source>
        <strain evidence="3">DSM 45356</strain>
    </source>
</reference>
<evidence type="ECO:0000313" key="3">
    <source>
        <dbReference type="EMBL" id="MBG6135731.1"/>
    </source>
</evidence>
<name>A0A8J7GDN2_9ACTN</name>